<keyword evidence="2" id="KW-0547">Nucleotide-binding</keyword>
<dbReference type="Pfam" id="PF23598">
    <property type="entry name" value="LRR_14"/>
    <property type="match status" value="1"/>
</dbReference>
<evidence type="ECO:0000259" key="4">
    <source>
        <dbReference type="Pfam" id="PF18052"/>
    </source>
</evidence>
<feature type="domain" description="Disease resistance N-terminal" evidence="4">
    <location>
        <begin position="42"/>
        <end position="93"/>
    </location>
</feature>
<keyword evidence="3" id="KW-0611">Plant defense</keyword>
<dbReference type="AlphaFoldDB" id="A0A498KMG4"/>
<dbReference type="Gene3D" id="3.80.10.10">
    <property type="entry name" value="Ribonuclease Inhibitor"/>
    <property type="match status" value="1"/>
</dbReference>
<comment type="caution">
    <text evidence="6">The sequence shown here is derived from an EMBL/GenBank/DDBJ whole genome shotgun (WGS) entry which is preliminary data.</text>
</comment>
<evidence type="ECO:0000313" key="6">
    <source>
        <dbReference type="EMBL" id="RXI06935.1"/>
    </source>
</evidence>
<accession>A0A498KMG4</accession>
<dbReference type="SUPFAM" id="SSF52058">
    <property type="entry name" value="L domain-like"/>
    <property type="match status" value="1"/>
</dbReference>
<evidence type="ECO:0000259" key="5">
    <source>
        <dbReference type="Pfam" id="PF23598"/>
    </source>
</evidence>
<dbReference type="Pfam" id="PF18052">
    <property type="entry name" value="Rx_N"/>
    <property type="match status" value="1"/>
</dbReference>
<dbReference type="InterPro" id="IPR041118">
    <property type="entry name" value="Rx_N"/>
</dbReference>
<evidence type="ECO:0000313" key="7">
    <source>
        <dbReference type="Proteomes" id="UP000290289"/>
    </source>
</evidence>
<feature type="domain" description="Disease resistance R13L4/SHOC-2-like LRR" evidence="5">
    <location>
        <begin position="144"/>
        <end position="292"/>
    </location>
</feature>
<dbReference type="GO" id="GO:0000166">
    <property type="term" value="F:nucleotide binding"/>
    <property type="evidence" value="ECO:0007669"/>
    <property type="project" value="UniProtKB-KW"/>
</dbReference>
<organism evidence="6 7">
    <name type="scientific">Malus domestica</name>
    <name type="common">Apple</name>
    <name type="synonym">Pyrus malus</name>
    <dbReference type="NCBI Taxonomy" id="3750"/>
    <lineage>
        <taxon>Eukaryota</taxon>
        <taxon>Viridiplantae</taxon>
        <taxon>Streptophyta</taxon>
        <taxon>Embryophyta</taxon>
        <taxon>Tracheophyta</taxon>
        <taxon>Spermatophyta</taxon>
        <taxon>Magnoliopsida</taxon>
        <taxon>eudicotyledons</taxon>
        <taxon>Gunneridae</taxon>
        <taxon>Pentapetalae</taxon>
        <taxon>rosids</taxon>
        <taxon>fabids</taxon>
        <taxon>Rosales</taxon>
        <taxon>Rosaceae</taxon>
        <taxon>Amygdaloideae</taxon>
        <taxon>Maleae</taxon>
        <taxon>Malus</taxon>
    </lineage>
</organism>
<dbReference type="InterPro" id="IPR055414">
    <property type="entry name" value="LRR_R13L4/SHOC2-like"/>
</dbReference>
<evidence type="ECO:0000256" key="2">
    <source>
        <dbReference type="ARBA" id="ARBA00022741"/>
    </source>
</evidence>
<dbReference type="PANTHER" id="PTHR47186:SF57">
    <property type="entry name" value="OS02G0478300 PROTEIN"/>
    <property type="match status" value="1"/>
</dbReference>
<dbReference type="EMBL" id="RDQH01000328">
    <property type="protein sequence ID" value="RXI06935.1"/>
    <property type="molecule type" value="Genomic_DNA"/>
</dbReference>
<evidence type="ECO:0000256" key="1">
    <source>
        <dbReference type="ARBA" id="ARBA00022737"/>
    </source>
</evidence>
<sequence>MKFASWWKPEKSTLSSELSHEIAGNDVILLAKKAEGRMAEAIVCFVIDKLISLLLTAEAKLARDARSEVGFIRDELESIRSFLKDADAKAATKDDEMANDKDESTFEPVTRRLSIDSSPSEALGSITQSHICSIFTFNQVEWPVSFLNTLSGNLKLVKVLDFTDAPLNYLPKFVGYLYLLKYLSLRNTKGKLLPESICNLQNLETLDLKQSLVYEIPAEIKRLVKLRHLLGYYHDYNIEFSLKSERGVKIDDGIGCLQALQKLYHVEANHGGINLIKAPRKLRQLRKLGLKNLKSEDGRALLRFGASREVAKLDSKASTPSQAKDFLVKVERFPTKSPSKSTLSVRAGLSYKVYDRVELHFERGFQKLEVLQLRDLDGLNSLVIDNGAMPLLRELQIGPSTQLKEMPSSIHHLRNLTTLRFVNMLKEFQRDVDPKNGQHYWIVKHIRDVLFSYKFGTRCGIYETHNLRVSPN</sequence>
<name>A0A498KMG4_MALDO</name>
<keyword evidence="1" id="KW-0677">Repeat</keyword>
<dbReference type="InterPro" id="IPR032675">
    <property type="entry name" value="LRR_dom_sf"/>
</dbReference>
<proteinExistence type="predicted"/>
<protein>
    <submittedName>
        <fullName evidence="6">Uncharacterized protein</fullName>
    </submittedName>
</protein>
<gene>
    <name evidence="6" type="ORF">DVH24_026071</name>
</gene>
<keyword evidence="7" id="KW-1185">Reference proteome</keyword>
<reference evidence="6 7" key="1">
    <citation type="submission" date="2018-10" db="EMBL/GenBank/DDBJ databases">
        <title>A high-quality apple genome assembly.</title>
        <authorList>
            <person name="Hu J."/>
        </authorList>
    </citation>
    <scope>NUCLEOTIDE SEQUENCE [LARGE SCALE GENOMIC DNA]</scope>
    <source>
        <strain evidence="7">cv. HFTH1</strain>
        <tissue evidence="6">Young leaf</tissue>
    </source>
</reference>
<dbReference type="GO" id="GO:0006952">
    <property type="term" value="P:defense response"/>
    <property type="evidence" value="ECO:0007669"/>
    <property type="project" value="UniProtKB-KW"/>
</dbReference>
<dbReference type="Gene3D" id="1.20.5.4130">
    <property type="match status" value="1"/>
</dbReference>
<dbReference type="PANTHER" id="PTHR47186">
    <property type="entry name" value="LEUCINE-RICH REPEAT-CONTAINING PROTEIN 57"/>
    <property type="match status" value="1"/>
</dbReference>
<dbReference type="Proteomes" id="UP000290289">
    <property type="component" value="Chromosome 2"/>
</dbReference>
<evidence type="ECO:0000256" key="3">
    <source>
        <dbReference type="ARBA" id="ARBA00022821"/>
    </source>
</evidence>